<dbReference type="InParanoid" id="A0A1V9XB79"/>
<evidence type="ECO:0000313" key="1">
    <source>
        <dbReference type="EMBL" id="OQR70800.1"/>
    </source>
</evidence>
<protein>
    <submittedName>
        <fullName evidence="1">Uncharacterized protein</fullName>
    </submittedName>
</protein>
<comment type="caution">
    <text evidence="1">The sequence shown here is derived from an EMBL/GenBank/DDBJ whole genome shotgun (WGS) entry which is preliminary data.</text>
</comment>
<dbReference type="EMBL" id="MNPL01016067">
    <property type="protein sequence ID" value="OQR70800.1"/>
    <property type="molecule type" value="Genomic_DNA"/>
</dbReference>
<sequence>MSGTMRPCLLSSLLFYEARPPSIYVRGVELLPETFQVGDIESEAGFFGLLCAVLNAPKCPGAADQADVFFDNVNGYVDTTCRWRHENCPIFSSSGHLCDGCESLRRLHQGARQRVYGAVEKTAHSNACRVREVEEGETLKRNC</sequence>
<dbReference type="Proteomes" id="UP000192247">
    <property type="component" value="Unassembled WGS sequence"/>
</dbReference>
<accession>A0A1V9XB79</accession>
<evidence type="ECO:0000313" key="2">
    <source>
        <dbReference type="Proteomes" id="UP000192247"/>
    </source>
</evidence>
<organism evidence="1 2">
    <name type="scientific">Tropilaelaps mercedesae</name>
    <dbReference type="NCBI Taxonomy" id="418985"/>
    <lineage>
        <taxon>Eukaryota</taxon>
        <taxon>Metazoa</taxon>
        <taxon>Ecdysozoa</taxon>
        <taxon>Arthropoda</taxon>
        <taxon>Chelicerata</taxon>
        <taxon>Arachnida</taxon>
        <taxon>Acari</taxon>
        <taxon>Parasitiformes</taxon>
        <taxon>Mesostigmata</taxon>
        <taxon>Gamasina</taxon>
        <taxon>Dermanyssoidea</taxon>
        <taxon>Laelapidae</taxon>
        <taxon>Tropilaelaps</taxon>
    </lineage>
</organism>
<keyword evidence="2" id="KW-1185">Reference proteome</keyword>
<proteinExistence type="predicted"/>
<gene>
    <name evidence="1" type="ORF">BIW11_11394</name>
</gene>
<name>A0A1V9XB79_9ACAR</name>
<dbReference type="AlphaFoldDB" id="A0A1V9XB79"/>
<reference evidence="1 2" key="1">
    <citation type="journal article" date="2017" name="Gigascience">
        <title>Draft genome of the honey bee ectoparasitic mite, Tropilaelaps mercedesae, is shaped by the parasitic life history.</title>
        <authorList>
            <person name="Dong X."/>
            <person name="Armstrong S.D."/>
            <person name="Xia D."/>
            <person name="Makepeace B.L."/>
            <person name="Darby A.C."/>
            <person name="Kadowaki T."/>
        </authorList>
    </citation>
    <scope>NUCLEOTIDE SEQUENCE [LARGE SCALE GENOMIC DNA]</scope>
    <source>
        <strain evidence="1">Wuxi-XJTLU</strain>
    </source>
</reference>